<dbReference type="GO" id="GO:0016491">
    <property type="term" value="F:oxidoreductase activity"/>
    <property type="evidence" value="ECO:0007669"/>
    <property type="project" value="InterPro"/>
</dbReference>
<name>A0A0F7SWC1_PHARH</name>
<dbReference type="InterPro" id="IPR050700">
    <property type="entry name" value="YIM1/Zinc_Alcohol_DH_Fams"/>
</dbReference>
<dbReference type="Gene3D" id="3.90.180.10">
    <property type="entry name" value="Medium-chain alcohol dehydrogenases, catalytic domain"/>
    <property type="match status" value="1"/>
</dbReference>
<dbReference type="SUPFAM" id="SSF50129">
    <property type="entry name" value="GroES-like"/>
    <property type="match status" value="1"/>
</dbReference>
<proteinExistence type="predicted"/>
<sequence length="436" mass="47819">MFPSGSSLAFPASLSSILGHAHRDHSEKEVTPVRRKLECCAKFGHSTPMDVTLVTLDRPAGQTSPKKPTRLQQLLRINRVSPVLSDLFMASLPPVQQVWLQKRRGDHTKSIELNTQAPIPALEPGHVLVRVRAVALNPLGVKTMSTIPSFARKFPTMLENDLCGEILNPNDSEFQIGDEVFGMSTFEDCLKKGRGALGQYILVKTENLAHKPKNITADEAAGITLAGLTAYQGLVDQCKITAGQRLFINGGNSTVGRFAIQIAKNLGAYVVTSCSGENALKVKSFGADEIIDYKRVDLPSYLVKNYTSNPFDAIYDVVGNILNFFPRSAPVLNPKGLFLTISIDLPKGLGSKMRFLFLLFNVAVRPTWLGGVNRKWKFVTTKSNKTQLNTLAKLASEEKLRVDVDSTYGFDQAGLFAAFDRMKTNKACGKIVVHVP</sequence>
<protein>
    <submittedName>
        <fullName evidence="2">Zinc-binding oxidoreductase</fullName>
    </submittedName>
</protein>
<dbReference type="CDD" id="cd08267">
    <property type="entry name" value="MDR1"/>
    <property type="match status" value="1"/>
</dbReference>
<dbReference type="EMBL" id="LN483332">
    <property type="protein sequence ID" value="CED85084.1"/>
    <property type="molecule type" value="Genomic_DNA"/>
</dbReference>
<evidence type="ECO:0000259" key="1">
    <source>
        <dbReference type="SMART" id="SM00829"/>
    </source>
</evidence>
<dbReference type="InterPro" id="IPR013154">
    <property type="entry name" value="ADH-like_N"/>
</dbReference>
<dbReference type="PANTHER" id="PTHR11695:SF294">
    <property type="entry name" value="RETICULON-4-INTERACTING PROTEIN 1, MITOCHONDRIAL"/>
    <property type="match status" value="1"/>
</dbReference>
<dbReference type="Gene3D" id="3.40.50.720">
    <property type="entry name" value="NAD(P)-binding Rossmann-like Domain"/>
    <property type="match status" value="1"/>
</dbReference>
<dbReference type="Pfam" id="PF08240">
    <property type="entry name" value="ADH_N"/>
    <property type="match status" value="1"/>
</dbReference>
<dbReference type="InterPro" id="IPR020843">
    <property type="entry name" value="ER"/>
</dbReference>
<dbReference type="SMART" id="SM00829">
    <property type="entry name" value="PKS_ER"/>
    <property type="match status" value="1"/>
</dbReference>
<feature type="domain" description="Enoyl reductase (ER)" evidence="1">
    <location>
        <begin position="106"/>
        <end position="433"/>
    </location>
</feature>
<dbReference type="InterPro" id="IPR011032">
    <property type="entry name" value="GroES-like_sf"/>
</dbReference>
<dbReference type="AlphaFoldDB" id="A0A0F7SWC1"/>
<accession>A0A0F7SWC1</accession>
<dbReference type="InterPro" id="IPR036291">
    <property type="entry name" value="NAD(P)-bd_dom_sf"/>
</dbReference>
<dbReference type="Pfam" id="PF13602">
    <property type="entry name" value="ADH_zinc_N_2"/>
    <property type="match status" value="1"/>
</dbReference>
<dbReference type="PANTHER" id="PTHR11695">
    <property type="entry name" value="ALCOHOL DEHYDROGENASE RELATED"/>
    <property type="match status" value="1"/>
</dbReference>
<reference evidence="2" key="1">
    <citation type="submission" date="2014-08" db="EMBL/GenBank/DDBJ databases">
        <authorList>
            <person name="Sharma Rahul"/>
            <person name="Thines Marco"/>
        </authorList>
    </citation>
    <scope>NUCLEOTIDE SEQUENCE</scope>
</reference>
<dbReference type="SUPFAM" id="SSF51735">
    <property type="entry name" value="NAD(P)-binding Rossmann-fold domains"/>
    <property type="match status" value="1"/>
</dbReference>
<organism evidence="2">
    <name type="scientific">Phaffia rhodozyma</name>
    <name type="common">Yeast</name>
    <name type="synonym">Xanthophyllomyces dendrorhous</name>
    <dbReference type="NCBI Taxonomy" id="264483"/>
    <lineage>
        <taxon>Eukaryota</taxon>
        <taxon>Fungi</taxon>
        <taxon>Dikarya</taxon>
        <taxon>Basidiomycota</taxon>
        <taxon>Agaricomycotina</taxon>
        <taxon>Tremellomycetes</taxon>
        <taxon>Cystofilobasidiales</taxon>
        <taxon>Mrakiaceae</taxon>
        <taxon>Phaffia</taxon>
    </lineage>
</organism>
<evidence type="ECO:0000313" key="2">
    <source>
        <dbReference type="EMBL" id="CED85084.1"/>
    </source>
</evidence>